<keyword evidence="2" id="KW-0472">Membrane</keyword>
<evidence type="ECO:0000256" key="1">
    <source>
        <dbReference type="SAM" id="MobiDB-lite"/>
    </source>
</evidence>
<reference evidence="3 4" key="1">
    <citation type="submission" date="2021-04" db="EMBL/GenBank/DDBJ databases">
        <authorList>
            <person name="Pira H."/>
            <person name="Risdian C."/>
            <person name="Wink J."/>
        </authorList>
    </citation>
    <scope>NUCLEOTIDE SEQUENCE [LARGE SCALE GENOMIC DNA]</scope>
    <source>
        <strain evidence="3 4">WH131</strain>
    </source>
</reference>
<dbReference type="EMBL" id="JAGSPB010000002">
    <property type="protein sequence ID" value="MBV7266263.1"/>
    <property type="molecule type" value="Genomic_DNA"/>
</dbReference>
<dbReference type="Pfam" id="PF04956">
    <property type="entry name" value="TrbC"/>
    <property type="match status" value="1"/>
</dbReference>
<keyword evidence="4" id="KW-1185">Reference proteome</keyword>
<dbReference type="Proteomes" id="UP000699975">
    <property type="component" value="Unassembled WGS sequence"/>
</dbReference>
<keyword evidence="2" id="KW-0812">Transmembrane</keyword>
<evidence type="ECO:0000256" key="2">
    <source>
        <dbReference type="SAM" id="Phobius"/>
    </source>
</evidence>
<accession>A0ABS6SMJ4</accession>
<sequence>MGPPIQPSLFEPAGGSQIDSSMTWINGVLLGEIAIGLCALSVAFVGALMLAGRLPLQRGMRIVVGCFVLLGAPAIASGFMWSGTSQAQPAPPPSVDQAAPRTELPPADYDPYAGASLRRD</sequence>
<feature type="region of interest" description="Disordered" evidence="1">
    <location>
        <begin position="83"/>
        <end position="120"/>
    </location>
</feature>
<keyword evidence="2" id="KW-1133">Transmembrane helix</keyword>
<organism evidence="3 4">
    <name type="scientific">Erythrobacter ani</name>
    <dbReference type="NCBI Taxonomy" id="2827235"/>
    <lineage>
        <taxon>Bacteria</taxon>
        <taxon>Pseudomonadati</taxon>
        <taxon>Pseudomonadota</taxon>
        <taxon>Alphaproteobacteria</taxon>
        <taxon>Sphingomonadales</taxon>
        <taxon>Erythrobacteraceae</taxon>
        <taxon>Erythrobacter/Porphyrobacter group</taxon>
        <taxon>Erythrobacter</taxon>
    </lineage>
</organism>
<proteinExistence type="predicted"/>
<evidence type="ECO:0000313" key="3">
    <source>
        <dbReference type="EMBL" id="MBV7266263.1"/>
    </source>
</evidence>
<gene>
    <name evidence="3" type="ORF">KCG45_08740</name>
</gene>
<evidence type="ECO:0000313" key="4">
    <source>
        <dbReference type="Proteomes" id="UP000699975"/>
    </source>
</evidence>
<protein>
    <submittedName>
        <fullName evidence="3">TrbC/VirB2 family protein</fullName>
    </submittedName>
</protein>
<feature type="transmembrane region" description="Helical" evidence="2">
    <location>
        <begin position="24"/>
        <end position="50"/>
    </location>
</feature>
<comment type="caution">
    <text evidence="3">The sequence shown here is derived from an EMBL/GenBank/DDBJ whole genome shotgun (WGS) entry which is preliminary data.</text>
</comment>
<dbReference type="InterPro" id="IPR007039">
    <property type="entry name" value="TrbC/VirB2"/>
</dbReference>
<feature type="transmembrane region" description="Helical" evidence="2">
    <location>
        <begin position="62"/>
        <end position="81"/>
    </location>
</feature>
<dbReference type="RefSeq" id="WP_218316884.1">
    <property type="nucleotide sequence ID" value="NZ_JAGSPB010000002.1"/>
</dbReference>
<name>A0ABS6SMJ4_9SPHN</name>